<dbReference type="EMBL" id="JBIAZU010000001">
    <property type="protein sequence ID" value="MFF5288441.1"/>
    <property type="molecule type" value="Genomic_DNA"/>
</dbReference>
<dbReference type="PROSITE" id="PS51186">
    <property type="entry name" value="GNAT"/>
    <property type="match status" value="1"/>
</dbReference>
<dbReference type="InterPro" id="IPR016181">
    <property type="entry name" value="Acyl_CoA_acyltransferase"/>
</dbReference>
<comment type="caution">
    <text evidence="4">The sequence shown here is derived from an EMBL/GenBank/DDBJ whole genome shotgun (WGS) entry which is preliminary data.</text>
</comment>
<keyword evidence="1" id="KW-0808">Transferase</keyword>
<gene>
    <name evidence="4" type="ORF">ACFY35_03320</name>
</gene>
<evidence type="ECO:0000313" key="5">
    <source>
        <dbReference type="Proteomes" id="UP001602245"/>
    </source>
</evidence>
<dbReference type="InterPro" id="IPR050832">
    <property type="entry name" value="Bact_Acetyltransf"/>
</dbReference>
<evidence type="ECO:0000259" key="3">
    <source>
        <dbReference type="PROSITE" id="PS51186"/>
    </source>
</evidence>
<dbReference type="PANTHER" id="PTHR43877">
    <property type="entry name" value="AMINOALKYLPHOSPHONATE N-ACETYLTRANSFERASE-RELATED-RELATED"/>
    <property type="match status" value="1"/>
</dbReference>
<dbReference type="InterPro" id="IPR000182">
    <property type="entry name" value="GNAT_dom"/>
</dbReference>
<dbReference type="Proteomes" id="UP001602245">
    <property type="component" value="Unassembled WGS sequence"/>
</dbReference>
<accession>A0ABW6W643</accession>
<keyword evidence="2" id="KW-0012">Acyltransferase</keyword>
<dbReference type="SUPFAM" id="SSF55729">
    <property type="entry name" value="Acyl-CoA N-acyltransferases (Nat)"/>
    <property type="match status" value="1"/>
</dbReference>
<proteinExistence type="predicted"/>
<reference evidence="4 5" key="1">
    <citation type="submission" date="2024-10" db="EMBL/GenBank/DDBJ databases">
        <title>The Natural Products Discovery Center: Release of the First 8490 Sequenced Strains for Exploring Actinobacteria Biosynthetic Diversity.</title>
        <authorList>
            <person name="Kalkreuter E."/>
            <person name="Kautsar S.A."/>
            <person name="Yang D."/>
            <person name="Bader C.D."/>
            <person name="Teijaro C.N."/>
            <person name="Fluegel L."/>
            <person name="Davis C.M."/>
            <person name="Simpson J.R."/>
            <person name="Lauterbach L."/>
            <person name="Steele A.D."/>
            <person name="Gui C."/>
            <person name="Meng S."/>
            <person name="Li G."/>
            <person name="Viehrig K."/>
            <person name="Ye F."/>
            <person name="Su P."/>
            <person name="Kiefer A.F."/>
            <person name="Nichols A."/>
            <person name="Cepeda A.J."/>
            <person name="Yan W."/>
            <person name="Fan B."/>
            <person name="Jiang Y."/>
            <person name="Adhikari A."/>
            <person name="Zheng C.-J."/>
            <person name="Schuster L."/>
            <person name="Cowan T.M."/>
            <person name="Smanski M.J."/>
            <person name="Chevrette M.G."/>
            <person name="De Carvalho L.P.S."/>
            <person name="Shen B."/>
        </authorList>
    </citation>
    <scope>NUCLEOTIDE SEQUENCE [LARGE SCALE GENOMIC DNA]</scope>
    <source>
        <strain evidence="4 5">NPDC000087</strain>
    </source>
</reference>
<organism evidence="4 5">
    <name type="scientific">Paractinoplanes globisporus</name>
    <dbReference type="NCBI Taxonomy" id="113565"/>
    <lineage>
        <taxon>Bacteria</taxon>
        <taxon>Bacillati</taxon>
        <taxon>Actinomycetota</taxon>
        <taxon>Actinomycetes</taxon>
        <taxon>Micromonosporales</taxon>
        <taxon>Micromonosporaceae</taxon>
        <taxon>Paractinoplanes</taxon>
    </lineage>
</organism>
<dbReference type="Pfam" id="PF00583">
    <property type="entry name" value="Acetyltransf_1"/>
    <property type="match status" value="1"/>
</dbReference>
<evidence type="ECO:0000256" key="2">
    <source>
        <dbReference type="ARBA" id="ARBA00023315"/>
    </source>
</evidence>
<dbReference type="Gene3D" id="3.40.630.30">
    <property type="match status" value="1"/>
</dbReference>
<evidence type="ECO:0000313" key="4">
    <source>
        <dbReference type="EMBL" id="MFF5288441.1"/>
    </source>
</evidence>
<evidence type="ECO:0000256" key="1">
    <source>
        <dbReference type="ARBA" id="ARBA00022679"/>
    </source>
</evidence>
<dbReference type="PANTHER" id="PTHR43877:SF2">
    <property type="entry name" value="AMINOALKYLPHOSPHONATE N-ACETYLTRANSFERASE-RELATED"/>
    <property type="match status" value="1"/>
</dbReference>
<dbReference type="RefSeq" id="WP_020511224.1">
    <property type="nucleotide sequence ID" value="NZ_JBIAZU010000001.1"/>
</dbReference>
<keyword evidence="5" id="KW-1185">Reference proteome</keyword>
<feature type="domain" description="N-acetyltransferase" evidence="3">
    <location>
        <begin position="1"/>
        <end position="164"/>
    </location>
</feature>
<sequence length="174" mass="19177">MIATADPGLSSDDRFVAAVAALVNEVYAAAEEGIWIDGTVRTNSAEIAAMISAGELVVAREDDEVVGAMRLQSLPSGEGEFGMLVAHPERRGAGIGRDLIAYAESWARSEGLKTMQLELLYPRTWTHPVKKFLHDWYNRLGYEVVRHGDFAEDYPALVPRLATPCDFLVFHKTL</sequence>
<dbReference type="CDD" id="cd04301">
    <property type="entry name" value="NAT_SF"/>
    <property type="match status" value="1"/>
</dbReference>
<name>A0ABW6W643_9ACTN</name>
<protein>
    <submittedName>
        <fullName evidence="4">GNAT family N-acetyltransferase</fullName>
    </submittedName>
</protein>